<dbReference type="Pfam" id="PF01266">
    <property type="entry name" value="DAO"/>
    <property type="match status" value="1"/>
</dbReference>
<dbReference type="AlphaFoldDB" id="A0A5J9TCA0"/>
<evidence type="ECO:0000256" key="2">
    <source>
        <dbReference type="ARBA" id="ARBA00039785"/>
    </source>
</evidence>
<keyword evidence="7" id="KW-1185">Reference proteome</keyword>
<evidence type="ECO:0000256" key="4">
    <source>
        <dbReference type="SAM" id="MobiDB-lite"/>
    </source>
</evidence>
<dbReference type="PANTHER" id="PTHR13847:SF287">
    <property type="entry name" value="FAD-DEPENDENT OXIDOREDUCTASE DOMAIN-CONTAINING PROTEIN 1"/>
    <property type="match status" value="1"/>
</dbReference>
<dbReference type="Gramene" id="TVU08949">
    <property type="protein sequence ID" value="TVU08949"/>
    <property type="gene ID" value="EJB05_42377"/>
</dbReference>
<evidence type="ECO:0000256" key="3">
    <source>
        <dbReference type="ARBA" id="ARBA00046185"/>
    </source>
</evidence>
<feature type="compositionally biased region" description="Low complexity" evidence="4">
    <location>
        <begin position="20"/>
        <end position="36"/>
    </location>
</feature>
<comment type="caution">
    <text evidence="6">The sequence shown here is derived from an EMBL/GenBank/DDBJ whole genome shotgun (WGS) entry which is preliminary data.</text>
</comment>
<feature type="region of interest" description="Disordered" evidence="4">
    <location>
        <begin position="1"/>
        <end position="56"/>
    </location>
</feature>
<dbReference type="Proteomes" id="UP000324897">
    <property type="component" value="Chromosome 3"/>
</dbReference>
<dbReference type="OrthoDB" id="498204at2759"/>
<evidence type="ECO:0000313" key="7">
    <source>
        <dbReference type="Proteomes" id="UP000324897"/>
    </source>
</evidence>
<sequence length="488" mass="52272">MDAATAFATAPKPTPALFNPSASSPLSHSSLRLPVRGPRRGRPLRALQSPSQPRDVSHHDVVVVGAGIVGLAIARHLLLHTPLSVAVADAAVPCSGATGAGQGYIWMSHRTPGSDTWELAVRSKQLWEELAAEVDGQGGGGARERLGWMRTGSLLVGRTSEELATLEERTKALSQAGIQAEFLSTTSLHALEPALCVGKDGGAMFLPQDCQIDAFQAVSLIEKTNNSYSPEGRYVELFNDPAMSLIRSDVTGTIEAVQTSQNILYGRKAIVIASGAWTRSLWHNFLEPASTLDIPVKPRKGHLLVLENFDKLKLNHGLMEVGYVGHQVAKLNSISVASESGDDEHGSSSISMTATLDTKGNLVLGSSREFKGFSREVDKSIVKCIWERAGEFFPAMRDVPLDSIDKNMQIRIGHRPYISMKADVASISVPDGKPVIGFVPDLPNVLIATGHEGSGLTLALGTAEMVTDMIVGNPGKVDFSPFSIKNRF</sequence>
<feature type="domain" description="FAD dependent oxidoreductase" evidence="5">
    <location>
        <begin position="60"/>
        <end position="469"/>
    </location>
</feature>
<dbReference type="SUPFAM" id="SSF51905">
    <property type="entry name" value="FAD/NAD(P)-binding domain"/>
    <property type="match status" value="1"/>
</dbReference>
<evidence type="ECO:0000256" key="1">
    <source>
        <dbReference type="ARBA" id="ARBA00023002"/>
    </source>
</evidence>
<proteinExistence type="predicted"/>
<evidence type="ECO:0000259" key="5">
    <source>
        <dbReference type="Pfam" id="PF01266"/>
    </source>
</evidence>
<dbReference type="InterPro" id="IPR006076">
    <property type="entry name" value="FAD-dep_OxRdtase"/>
</dbReference>
<feature type="non-terminal residue" evidence="6">
    <location>
        <position position="1"/>
    </location>
</feature>
<dbReference type="InterPro" id="IPR036188">
    <property type="entry name" value="FAD/NAD-bd_sf"/>
</dbReference>
<comment type="function">
    <text evidence="3">Required for the assembly of the mitochondrial membrane respiratory chain NADH dehydrogenase (Complex I). Involved in mid-late stages of complex I assembly.</text>
</comment>
<dbReference type="EMBL" id="RWGY01000039">
    <property type="protein sequence ID" value="TVU08949.1"/>
    <property type="molecule type" value="Genomic_DNA"/>
</dbReference>
<feature type="compositionally biased region" description="Low complexity" evidence="4">
    <location>
        <begin position="1"/>
        <end position="11"/>
    </location>
</feature>
<organism evidence="6 7">
    <name type="scientific">Eragrostis curvula</name>
    <name type="common">weeping love grass</name>
    <dbReference type="NCBI Taxonomy" id="38414"/>
    <lineage>
        <taxon>Eukaryota</taxon>
        <taxon>Viridiplantae</taxon>
        <taxon>Streptophyta</taxon>
        <taxon>Embryophyta</taxon>
        <taxon>Tracheophyta</taxon>
        <taxon>Spermatophyta</taxon>
        <taxon>Magnoliopsida</taxon>
        <taxon>Liliopsida</taxon>
        <taxon>Poales</taxon>
        <taxon>Poaceae</taxon>
        <taxon>PACMAD clade</taxon>
        <taxon>Chloridoideae</taxon>
        <taxon>Eragrostideae</taxon>
        <taxon>Eragrostidinae</taxon>
        <taxon>Eragrostis</taxon>
    </lineage>
</organism>
<evidence type="ECO:0000313" key="6">
    <source>
        <dbReference type="EMBL" id="TVU08949.1"/>
    </source>
</evidence>
<accession>A0A5J9TCA0</accession>
<dbReference type="GO" id="GO:0016491">
    <property type="term" value="F:oxidoreductase activity"/>
    <property type="evidence" value="ECO:0007669"/>
    <property type="project" value="UniProtKB-KW"/>
</dbReference>
<gene>
    <name evidence="6" type="ORF">EJB05_42377</name>
</gene>
<protein>
    <recommendedName>
        <fullName evidence="2">FAD-dependent oxidoreductase domain-containing protein 1</fullName>
    </recommendedName>
</protein>
<keyword evidence="1" id="KW-0560">Oxidoreductase</keyword>
<dbReference type="PANTHER" id="PTHR13847">
    <property type="entry name" value="SARCOSINE DEHYDROGENASE-RELATED"/>
    <property type="match status" value="1"/>
</dbReference>
<name>A0A5J9TCA0_9POAL</name>
<reference evidence="6 7" key="1">
    <citation type="journal article" date="2019" name="Sci. Rep.">
        <title>A high-quality genome of Eragrostis curvula grass provides insights into Poaceae evolution and supports new strategies to enhance forage quality.</title>
        <authorList>
            <person name="Carballo J."/>
            <person name="Santos B.A.C.M."/>
            <person name="Zappacosta D."/>
            <person name="Garbus I."/>
            <person name="Selva J.P."/>
            <person name="Gallo C.A."/>
            <person name="Diaz A."/>
            <person name="Albertini E."/>
            <person name="Caccamo M."/>
            <person name="Echenique V."/>
        </authorList>
    </citation>
    <scope>NUCLEOTIDE SEQUENCE [LARGE SCALE GENOMIC DNA]</scope>
    <source>
        <strain evidence="7">cv. Victoria</strain>
        <tissue evidence="6">Leaf</tissue>
    </source>
</reference>
<dbReference type="Gene3D" id="3.50.50.60">
    <property type="entry name" value="FAD/NAD(P)-binding domain"/>
    <property type="match status" value="1"/>
</dbReference>
<dbReference type="GO" id="GO:0005737">
    <property type="term" value="C:cytoplasm"/>
    <property type="evidence" value="ECO:0007669"/>
    <property type="project" value="TreeGrafter"/>
</dbReference>
<dbReference type="Gene3D" id="3.30.9.10">
    <property type="entry name" value="D-Amino Acid Oxidase, subunit A, domain 2"/>
    <property type="match status" value="1"/>
</dbReference>